<accession>A0AAE1ZBS7</accession>
<organism evidence="2 3">
    <name type="scientific">Schistosoma mekongi</name>
    <name type="common">Parasitic worm</name>
    <dbReference type="NCBI Taxonomy" id="38744"/>
    <lineage>
        <taxon>Eukaryota</taxon>
        <taxon>Metazoa</taxon>
        <taxon>Spiralia</taxon>
        <taxon>Lophotrochozoa</taxon>
        <taxon>Platyhelminthes</taxon>
        <taxon>Trematoda</taxon>
        <taxon>Digenea</taxon>
        <taxon>Strigeidida</taxon>
        <taxon>Schistosomatoidea</taxon>
        <taxon>Schistosomatidae</taxon>
        <taxon>Schistosoma</taxon>
    </lineage>
</organism>
<dbReference type="AlphaFoldDB" id="A0AAE1ZBS7"/>
<keyword evidence="1" id="KW-0472">Membrane</keyword>
<keyword evidence="1" id="KW-0812">Transmembrane</keyword>
<reference evidence="2" key="2">
    <citation type="journal article" date="2023" name="Infect Dis Poverty">
        <title>Chromosome-scale genome of the human blood fluke Schistosoma mekongi and its implications for public health.</title>
        <authorList>
            <person name="Zhou M."/>
            <person name="Xu L."/>
            <person name="Xu D."/>
            <person name="Chen W."/>
            <person name="Khan J."/>
            <person name="Hu Y."/>
            <person name="Huang H."/>
            <person name="Wei H."/>
            <person name="Zhang Y."/>
            <person name="Chusongsang P."/>
            <person name="Tanasarnprasert K."/>
            <person name="Hu X."/>
            <person name="Limpanont Y."/>
            <person name="Lv Z."/>
        </authorList>
    </citation>
    <scope>NUCLEOTIDE SEQUENCE</scope>
    <source>
        <strain evidence="2">LV_2022a</strain>
    </source>
</reference>
<name>A0AAE1ZBS7_SCHME</name>
<sequence>MKYIIYIAFLNSVMANTETQRHEVCLSCDILQQCEQVVCNNILINGTFLPDYVIGCELACSFGNISCQKDDNGTYIWQPEDPCLPVINTTTSKVNHSSITSTTNPFPTITSQINTTTDLIQLNTTTLFETYQTDCQNTSEITPLYTNKDVNTSRGWTLYWLIPLVVCITIPIFFLICLILHYLQKRKRRVEFSLSKPYTTDVIDPSTTSWINYYKKGNLFGQTGLYRKNRNTIYEINESSNKIDEPLTDKQKLSPSKYTKLKLAHKKCLSPSSLHRKPINWQELGTYEFAIPPSPKSASSINMTKTSLNYSPSIERNYLQVLHNSSYSSTQFLSETPTIRQKYSERIRSVSQCSMLFPKQTNLHDTFLSDYYNTDDQTMTTFNQHNNHLQTLHLLLSNNDNNNNHTHRINYDDNDFTNIDTCDQLSSITLQPTKQQFNSNLLHNHHSFNAFIDDVQQSNMYNSQDNEWTGDETINSRIPRI</sequence>
<keyword evidence="3" id="KW-1185">Reference proteome</keyword>
<keyword evidence="1" id="KW-1133">Transmembrane helix</keyword>
<gene>
    <name evidence="2" type="ORF">MN116_006379</name>
</gene>
<proteinExistence type="predicted"/>
<reference evidence="2" key="1">
    <citation type="submission" date="2022-04" db="EMBL/GenBank/DDBJ databases">
        <authorList>
            <person name="Xu L."/>
            <person name="Lv Z."/>
        </authorList>
    </citation>
    <scope>NUCLEOTIDE SEQUENCE</scope>
    <source>
        <strain evidence="2">LV_2022a</strain>
    </source>
</reference>
<protein>
    <submittedName>
        <fullName evidence="2">Uncharacterized protein</fullName>
    </submittedName>
</protein>
<comment type="caution">
    <text evidence="2">The sequence shown here is derived from an EMBL/GenBank/DDBJ whole genome shotgun (WGS) entry which is preliminary data.</text>
</comment>
<dbReference type="Proteomes" id="UP001292079">
    <property type="component" value="Unassembled WGS sequence"/>
</dbReference>
<evidence type="ECO:0000256" key="1">
    <source>
        <dbReference type="SAM" id="Phobius"/>
    </source>
</evidence>
<dbReference type="EMBL" id="JALJAT010000004">
    <property type="protein sequence ID" value="KAK4470865.1"/>
    <property type="molecule type" value="Genomic_DNA"/>
</dbReference>
<evidence type="ECO:0000313" key="2">
    <source>
        <dbReference type="EMBL" id="KAK4470865.1"/>
    </source>
</evidence>
<feature type="transmembrane region" description="Helical" evidence="1">
    <location>
        <begin position="158"/>
        <end position="183"/>
    </location>
</feature>
<evidence type="ECO:0000313" key="3">
    <source>
        <dbReference type="Proteomes" id="UP001292079"/>
    </source>
</evidence>